<sequence>MGVCRFRGSRQHAQPTHHAPKSHVRQPRSDRAASSLLPSLDRHTAWLSASIATGPRTKRRGLSPTGVRRGLRVVAACRQPALRGMAGSLAGLTCGLAVWTAASGCSPHSAQRSGSRLQPAQRPAQRTALQQVAGGWPRAGGGTSADSAP</sequence>
<evidence type="ECO:0000313" key="3">
    <source>
        <dbReference type="Proteomes" id="UP000236333"/>
    </source>
</evidence>
<evidence type="ECO:0000313" key="2">
    <source>
        <dbReference type="EMBL" id="PNH09250.1"/>
    </source>
</evidence>
<protein>
    <submittedName>
        <fullName evidence="2">Uncharacterized protein</fullName>
    </submittedName>
</protein>
<reference evidence="2 3" key="1">
    <citation type="journal article" date="2017" name="Mol. Biol. Evol.">
        <title>The 4-celled Tetrabaena socialis nuclear genome reveals the essential components for genetic control of cell number at the origin of multicellularity in the volvocine lineage.</title>
        <authorList>
            <person name="Featherston J."/>
            <person name="Arakaki Y."/>
            <person name="Hanschen E.R."/>
            <person name="Ferris P.J."/>
            <person name="Michod R.E."/>
            <person name="Olson B.J.S.C."/>
            <person name="Nozaki H."/>
            <person name="Durand P.M."/>
        </authorList>
    </citation>
    <scope>NUCLEOTIDE SEQUENCE [LARGE SCALE GENOMIC DNA]</scope>
    <source>
        <strain evidence="2 3">NIES-571</strain>
    </source>
</reference>
<dbReference type="EMBL" id="PGGS01000097">
    <property type="protein sequence ID" value="PNH09250.1"/>
    <property type="molecule type" value="Genomic_DNA"/>
</dbReference>
<feature type="region of interest" description="Disordered" evidence="1">
    <location>
        <begin position="1"/>
        <end position="35"/>
    </location>
</feature>
<feature type="compositionally biased region" description="Polar residues" evidence="1">
    <location>
        <begin position="106"/>
        <end position="118"/>
    </location>
</feature>
<name>A0A2J8A9R2_9CHLO</name>
<organism evidence="2 3">
    <name type="scientific">Tetrabaena socialis</name>
    <dbReference type="NCBI Taxonomy" id="47790"/>
    <lineage>
        <taxon>Eukaryota</taxon>
        <taxon>Viridiplantae</taxon>
        <taxon>Chlorophyta</taxon>
        <taxon>core chlorophytes</taxon>
        <taxon>Chlorophyceae</taxon>
        <taxon>CS clade</taxon>
        <taxon>Chlamydomonadales</taxon>
        <taxon>Tetrabaenaceae</taxon>
        <taxon>Tetrabaena</taxon>
    </lineage>
</organism>
<proteinExistence type="predicted"/>
<gene>
    <name evidence="2" type="ORF">TSOC_004139</name>
</gene>
<dbReference type="Proteomes" id="UP000236333">
    <property type="component" value="Unassembled WGS sequence"/>
</dbReference>
<accession>A0A2J8A9R2</accession>
<comment type="caution">
    <text evidence="2">The sequence shown here is derived from an EMBL/GenBank/DDBJ whole genome shotgun (WGS) entry which is preliminary data.</text>
</comment>
<feature type="region of interest" description="Disordered" evidence="1">
    <location>
        <begin position="104"/>
        <end position="149"/>
    </location>
</feature>
<keyword evidence="3" id="KW-1185">Reference proteome</keyword>
<evidence type="ECO:0000256" key="1">
    <source>
        <dbReference type="SAM" id="MobiDB-lite"/>
    </source>
</evidence>
<dbReference type="AlphaFoldDB" id="A0A2J8A9R2"/>